<comment type="similarity">
    <text evidence="5">In the N-terminal section; belongs to the DHBP synthase family.</text>
</comment>
<gene>
    <name evidence="11" type="primary">ribB</name>
    <name evidence="14" type="ORF">AVDCRST_MAG28-467</name>
</gene>
<dbReference type="EMBL" id="CADCVE010000012">
    <property type="protein sequence ID" value="CAA9441784.1"/>
    <property type="molecule type" value="Genomic_DNA"/>
</dbReference>
<reference evidence="14" key="1">
    <citation type="submission" date="2020-02" db="EMBL/GenBank/DDBJ databases">
        <authorList>
            <person name="Meier V. D."/>
        </authorList>
    </citation>
    <scope>NUCLEOTIDE SEQUENCE</scope>
    <source>
        <strain evidence="14">AVDCRST_MAG28</strain>
    </source>
</reference>
<dbReference type="UniPathway" id="UPA00275">
    <property type="reaction ID" value="UER00399"/>
</dbReference>
<evidence type="ECO:0000256" key="10">
    <source>
        <dbReference type="ARBA" id="ARBA00023239"/>
    </source>
</evidence>
<feature type="site" description="Essential for catalytic activity" evidence="11">
    <location>
        <position position="137"/>
    </location>
</feature>
<dbReference type="PANTHER" id="PTHR21327:SF18">
    <property type="entry name" value="3,4-DIHYDROXY-2-BUTANONE 4-PHOSPHATE SYNTHASE"/>
    <property type="match status" value="1"/>
</dbReference>
<keyword evidence="7 11" id="KW-0479">Metal-binding</keyword>
<dbReference type="GO" id="GO:0009231">
    <property type="term" value="P:riboflavin biosynthetic process"/>
    <property type="evidence" value="ECO:0007669"/>
    <property type="project" value="UniProtKB-UniRule"/>
</dbReference>
<organism evidence="14">
    <name type="scientific">uncultured Rubrobacteraceae bacterium</name>
    <dbReference type="NCBI Taxonomy" id="349277"/>
    <lineage>
        <taxon>Bacteria</taxon>
        <taxon>Bacillati</taxon>
        <taxon>Actinomycetota</taxon>
        <taxon>Rubrobacteria</taxon>
        <taxon>Rubrobacterales</taxon>
        <taxon>Rubrobacteraceae</taxon>
        <taxon>environmental samples</taxon>
    </lineage>
</organism>
<comment type="catalytic activity">
    <reaction evidence="1 11 12">
        <text>D-ribulose 5-phosphate = (2S)-2-hydroxy-3-oxobutyl phosphate + formate + H(+)</text>
        <dbReference type="Rhea" id="RHEA:18457"/>
        <dbReference type="ChEBI" id="CHEBI:15378"/>
        <dbReference type="ChEBI" id="CHEBI:15740"/>
        <dbReference type="ChEBI" id="CHEBI:58121"/>
        <dbReference type="ChEBI" id="CHEBI:58830"/>
        <dbReference type="EC" id="4.1.99.12"/>
    </reaction>
</comment>
<keyword evidence="14" id="KW-0378">Hydrolase</keyword>
<dbReference type="PANTHER" id="PTHR21327">
    <property type="entry name" value="GTP CYCLOHYDROLASE II-RELATED"/>
    <property type="match status" value="1"/>
</dbReference>
<feature type="binding site" evidence="11">
    <location>
        <begin position="151"/>
        <end position="155"/>
    </location>
    <ligand>
        <name>D-ribulose 5-phosphate</name>
        <dbReference type="ChEBI" id="CHEBI:58121"/>
    </ligand>
</feature>
<dbReference type="InterPro" id="IPR000422">
    <property type="entry name" value="DHBP_synthase_RibB"/>
</dbReference>
<evidence type="ECO:0000256" key="1">
    <source>
        <dbReference type="ARBA" id="ARBA00000141"/>
    </source>
</evidence>
<feature type="binding site" evidence="11">
    <location>
        <position position="39"/>
    </location>
    <ligand>
        <name>Mg(2+)</name>
        <dbReference type="ChEBI" id="CHEBI:18420"/>
        <label>1</label>
    </ligand>
</feature>
<proteinExistence type="inferred from homology"/>
<dbReference type="GO" id="GO:0005829">
    <property type="term" value="C:cytosol"/>
    <property type="evidence" value="ECO:0007669"/>
    <property type="project" value="TreeGrafter"/>
</dbReference>
<keyword evidence="9 11" id="KW-0464">Manganese</keyword>
<accession>A0A6J4QDI1</accession>
<dbReference type="GO" id="GO:0000287">
    <property type="term" value="F:magnesium ion binding"/>
    <property type="evidence" value="ECO:0007669"/>
    <property type="project" value="UniProtKB-UniRule"/>
</dbReference>
<evidence type="ECO:0000256" key="12">
    <source>
        <dbReference type="RuleBase" id="RU003843"/>
    </source>
</evidence>
<dbReference type="FunFam" id="3.90.870.10:FF:000001">
    <property type="entry name" value="Riboflavin biosynthesis protein RibBA"/>
    <property type="match status" value="1"/>
</dbReference>
<dbReference type="Gene3D" id="3.90.870.10">
    <property type="entry name" value="DHBP synthase"/>
    <property type="match status" value="1"/>
</dbReference>
<dbReference type="InterPro" id="IPR017945">
    <property type="entry name" value="DHBP_synth_RibB-like_a/b_dom"/>
</dbReference>
<name>A0A6J4QDI1_9ACTN</name>
<feature type="binding site" evidence="11">
    <location>
        <begin position="38"/>
        <end position="39"/>
    </location>
    <ligand>
        <name>D-ribulose 5-phosphate</name>
        <dbReference type="ChEBI" id="CHEBI:58121"/>
    </ligand>
</feature>
<dbReference type="Pfam" id="PF00926">
    <property type="entry name" value="DHBP_synthase"/>
    <property type="match status" value="1"/>
</dbReference>
<evidence type="ECO:0000256" key="5">
    <source>
        <dbReference type="ARBA" id="ARBA00005520"/>
    </source>
</evidence>
<dbReference type="GO" id="GO:0003935">
    <property type="term" value="F:GTP cyclohydrolase II activity"/>
    <property type="evidence" value="ECO:0007669"/>
    <property type="project" value="TreeGrafter"/>
</dbReference>
<keyword evidence="6 11" id="KW-0686">Riboflavin biosynthesis</keyword>
<dbReference type="HAMAP" id="MF_00180">
    <property type="entry name" value="RibB"/>
    <property type="match status" value="1"/>
</dbReference>
<comment type="function">
    <text evidence="3 11 12">Catalyzes the conversion of D-ribulose 5-phosphate to formate and 3,4-dihydroxy-2-butanone 4-phosphate.</text>
</comment>
<evidence type="ECO:0000256" key="13">
    <source>
        <dbReference type="SAM" id="MobiDB-lite"/>
    </source>
</evidence>
<feature type="region of interest" description="Disordered" evidence="13">
    <location>
        <begin position="214"/>
        <end position="233"/>
    </location>
</feature>
<evidence type="ECO:0000256" key="4">
    <source>
        <dbReference type="ARBA" id="ARBA00004904"/>
    </source>
</evidence>
<evidence type="ECO:0000256" key="7">
    <source>
        <dbReference type="ARBA" id="ARBA00022723"/>
    </source>
</evidence>
<sequence length="233" mass="25031">MRTSNCPAMSSYGFASVESVVEDVRRGRMVVVCDDEDREAEGDLTMAAELGTPEDIAFMAVHGRGLVRLPMSPGMVERLGIPDMVEHNEAQLGTAFTVSIEAREGVTMGISAADRARTVRVAVDPSSGPGDLVMPGHVFPLRAKPGGVLQRAGHTEAAVDLARLAGLSSAGIICEVMNGDGTMVRVPDLRHFAARHGLKMVSIAQIIDHRLAHERPYEARRRPGPCTQNQTRP</sequence>
<dbReference type="GO" id="GO:0030145">
    <property type="term" value="F:manganese ion binding"/>
    <property type="evidence" value="ECO:0007669"/>
    <property type="project" value="UniProtKB-UniRule"/>
</dbReference>
<comment type="pathway">
    <text evidence="4 11 12">Cofactor biosynthesis; riboflavin biosynthesis; 2-hydroxy-3-oxobutyl phosphate from D-ribulose 5-phosphate: step 1/1.</text>
</comment>
<dbReference type="GO" id="GO:0008686">
    <property type="term" value="F:3,4-dihydroxy-2-butanone-4-phosphate synthase activity"/>
    <property type="evidence" value="ECO:0007669"/>
    <property type="project" value="UniProtKB-UniRule"/>
</dbReference>
<keyword evidence="10 11" id="KW-0456">Lyase</keyword>
<evidence type="ECO:0000256" key="6">
    <source>
        <dbReference type="ARBA" id="ARBA00022619"/>
    </source>
</evidence>
<feature type="site" description="Essential for catalytic activity" evidence="11">
    <location>
        <position position="175"/>
    </location>
</feature>
<evidence type="ECO:0000256" key="9">
    <source>
        <dbReference type="ARBA" id="ARBA00023211"/>
    </source>
</evidence>
<dbReference type="SUPFAM" id="SSF55821">
    <property type="entry name" value="YrdC/RibB"/>
    <property type="match status" value="1"/>
</dbReference>
<feature type="binding site" evidence="11">
    <location>
        <position position="43"/>
    </location>
    <ligand>
        <name>D-ribulose 5-phosphate</name>
        <dbReference type="ChEBI" id="CHEBI:58121"/>
    </ligand>
</feature>
<keyword evidence="8 11" id="KW-0460">Magnesium</keyword>
<evidence type="ECO:0000256" key="3">
    <source>
        <dbReference type="ARBA" id="ARBA00002284"/>
    </source>
</evidence>
<dbReference type="EC" id="4.1.99.12" evidence="11 12"/>
<comment type="cofactor">
    <cofactor evidence="11 12">
        <name>Mg(2+)</name>
        <dbReference type="ChEBI" id="CHEBI:18420"/>
    </cofactor>
    <cofactor evidence="11 12">
        <name>Mn(2+)</name>
        <dbReference type="ChEBI" id="CHEBI:29035"/>
    </cofactor>
    <text evidence="11 12">Binds 2 divalent metal cations per subunit. Magnesium or manganese.</text>
</comment>
<evidence type="ECO:0000256" key="8">
    <source>
        <dbReference type="ARBA" id="ARBA00022842"/>
    </source>
</evidence>
<comment type="similarity">
    <text evidence="11 12">Belongs to the DHBP synthase family.</text>
</comment>
<comment type="cofactor">
    <cofactor evidence="2">
        <name>Mn(2+)</name>
        <dbReference type="ChEBI" id="CHEBI:29035"/>
    </cofactor>
</comment>
<evidence type="ECO:0000256" key="2">
    <source>
        <dbReference type="ARBA" id="ARBA00001936"/>
    </source>
</evidence>
<evidence type="ECO:0000313" key="14">
    <source>
        <dbReference type="EMBL" id="CAA9441784.1"/>
    </source>
</evidence>
<feature type="binding site" evidence="11">
    <location>
        <position position="39"/>
    </location>
    <ligand>
        <name>Mg(2+)</name>
        <dbReference type="ChEBI" id="CHEBI:18420"/>
        <label>2</label>
    </ligand>
</feature>
<dbReference type="AlphaFoldDB" id="A0A6J4QDI1"/>
<feature type="binding site" evidence="11">
    <location>
        <position position="154"/>
    </location>
    <ligand>
        <name>Mg(2+)</name>
        <dbReference type="ChEBI" id="CHEBI:18420"/>
        <label>2</label>
    </ligand>
</feature>
<comment type="subunit">
    <text evidence="11 12">Homodimer.</text>
</comment>
<protein>
    <recommendedName>
        <fullName evidence="11 12">3,4-dihydroxy-2-butanone 4-phosphate synthase</fullName>
        <shortName evidence="11 12">DHBP synthase</shortName>
        <ecNumber evidence="11 12">4.1.99.12</ecNumber>
    </recommendedName>
</protein>
<evidence type="ECO:0000256" key="11">
    <source>
        <dbReference type="HAMAP-Rule" id="MF_00180"/>
    </source>
</evidence>
<dbReference type="NCBIfam" id="TIGR00506">
    <property type="entry name" value="ribB"/>
    <property type="match status" value="1"/>
</dbReference>